<protein>
    <submittedName>
        <fullName evidence="1">CYTH domain-containing protein</fullName>
    </submittedName>
</protein>
<dbReference type="Gene3D" id="2.40.320.10">
    <property type="entry name" value="Hypothetical Protein Pfu-838710-001"/>
    <property type="match status" value="1"/>
</dbReference>
<accession>A0A853DQJ6</accession>
<dbReference type="Proteomes" id="UP000571817">
    <property type="component" value="Unassembled WGS sequence"/>
</dbReference>
<reference evidence="1 2" key="1">
    <citation type="submission" date="2020-07" db="EMBL/GenBank/DDBJ databases">
        <title>Sequencing the genomes of 1000 actinobacteria strains.</title>
        <authorList>
            <person name="Klenk H.-P."/>
        </authorList>
    </citation>
    <scope>NUCLEOTIDE SEQUENCE [LARGE SCALE GENOMIC DNA]</scope>
    <source>
        <strain evidence="1 2">DSM 29531</strain>
    </source>
</reference>
<dbReference type="RefSeq" id="WP_179483446.1">
    <property type="nucleotide sequence ID" value="NZ_JACCFW010000001.1"/>
</dbReference>
<dbReference type="SUPFAM" id="SSF55154">
    <property type="entry name" value="CYTH-like phosphatases"/>
    <property type="match status" value="1"/>
</dbReference>
<sequence length="160" mass="18099">MSEHGVVAMSLKYAVVERERRFLVNSIPEGVVESIQITDRYVEGSRLRLREMVWPDGRRVRKLGHKVRLTDGPAAVACTSMYLDDAEWALLRQLPARTLQKVRHRVSREDWQIAVDELEDGTLLAEIDDGDTPSSTLPAWLDIAMDVSADERWTGAALAR</sequence>
<keyword evidence="2" id="KW-1185">Reference proteome</keyword>
<dbReference type="EMBL" id="JACCFW010000001">
    <property type="protein sequence ID" value="NYJ76385.1"/>
    <property type="molecule type" value="Genomic_DNA"/>
</dbReference>
<proteinExistence type="predicted"/>
<evidence type="ECO:0000313" key="2">
    <source>
        <dbReference type="Proteomes" id="UP000571817"/>
    </source>
</evidence>
<gene>
    <name evidence="1" type="ORF">HNR15_003348</name>
</gene>
<evidence type="ECO:0000313" key="1">
    <source>
        <dbReference type="EMBL" id="NYJ76385.1"/>
    </source>
</evidence>
<name>A0A853DQJ6_9MICO</name>
<dbReference type="AlphaFoldDB" id="A0A853DQJ6"/>
<organism evidence="1 2">
    <name type="scientific">Allobranchiibius huperziae</name>
    <dbReference type="NCBI Taxonomy" id="1874116"/>
    <lineage>
        <taxon>Bacteria</taxon>
        <taxon>Bacillati</taxon>
        <taxon>Actinomycetota</taxon>
        <taxon>Actinomycetes</taxon>
        <taxon>Micrococcales</taxon>
        <taxon>Dermacoccaceae</taxon>
        <taxon>Allobranchiibius</taxon>
    </lineage>
</organism>
<dbReference type="InterPro" id="IPR033469">
    <property type="entry name" value="CYTH-like_dom_sf"/>
</dbReference>
<comment type="caution">
    <text evidence="1">The sequence shown here is derived from an EMBL/GenBank/DDBJ whole genome shotgun (WGS) entry which is preliminary data.</text>
</comment>